<accession>A0ABX9I891</accession>
<name>A0ABX9I891_9LACO</name>
<dbReference type="PANTHER" id="PTHR45782">
    <property type="entry name" value="MITOCHONDRIAL RIBOSOME-ASSOCIATED GTPASE 1"/>
    <property type="match status" value="1"/>
</dbReference>
<protein>
    <recommendedName>
        <fullName evidence="1 4">Ribosome biogenesis GTPase A</fullName>
    </recommendedName>
</protein>
<dbReference type="CDD" id="cd01856">
    <property type="entry name" value="YlqF"/>
    <property type="match status" value="1"/>
</dbReference>
<dbReference type="InterPro" id="IPR019991">
    <property type="entry name" value="GTP-bd_ribosome_bgen"/>
</dbReference>
<sequence length="290" mass="33031">MSQIIQWFPGHMAKAFRLMRENLKHVDIVFELVDARIPLSSRNPELDEVLGEKPRLLIMTKTDLADPERTSIWRDYFESQGLTVVSLDTRGNKTPQMITKAARSVLADKWRNLEEKGVQDKAIRALVAGIPNVGKSTLLNHLVMKNVAITGDRPGVTKKLQWLKTPTNLELLDTPGVLWPKFTDQRVGQHLAMTGAIKDQLINLDDIALTTLKFFRDYHPEAITTRYHLSESVWDEKSDVVILLLITEKLGFKDDYDRASERLLLDLRRGKLGRYTVELPDDHIGEVVDG</sequence>
<reference evidence="6 7" key="1">
    <citation type="submission" date="2018-07" db="EMBL/GenBank/DDBJ databases">
        <title>Genome-based reclassification of Weissella jogaejeotgali as Weissella thailandensis.</title>
        <authorList>
            <person name="Chun J."/>
            <person name="Kim B.-Y."/>
            <person name="Kwak M.-J."/>
        </authorList>
    </citation>
    <scope>NUCLEOTIDE SEQUENCE [LARGE SCALE GENOMIC DNA]</scope>
    <source>
        <strain evidence="6 7">KCTC 3751</strain>
    </source>
</reference>
<evidence type="ECO:0000259" key="5">
    <source>
        <dbReference type="Pfam" id="PF01926"/>
    </source>
</evidence>
<dbReference type="PIRSF" id="PIRSF006230">
    <property type="entry name" value="MG442"/>
    <property type="match status" value="1"/>
</dbReference>
<dbReference type="RefSeq" id="WP_115470783.1">
    <property type="nucleotide sequence ID" value="NZ_BJEC01000006.1"/>
</dbReference>
<dbReference type="InterPro" id="IPR027417">
    <property type="entry name" value="P-loop_NTPase"/>
</dbReference>
<dbReference type="Proteomes" id="UP000254492">
    <property type="component" value="Unassembled WGS sequence"/>
</dbReference>
<organism evidence="6 7">
    <name type="scientific">Weissella thailandensis</name>
    <dbReference type="NCBI Taxonomy" id="89061"/>
    <lineage>
        <taxon>Bacteria</taxon>
        <taxon>Bacillati</taxon>
        <taxon>Bacillota</taxon>
        <taxon>Bacilli</taxon>
        <taxon>Lactobacillales</taxon>
        <taxon>Lactobacillaceae</taxon>
        <taxon>Weissella</taxon>
    </lineage>
</organism>
<evidence type="ECO:0000256" key="2">
    <source>
        <dbReference type="ARBA" id="ARBA00022741"/>
    </source>
</evidence>
<evidence type="ECO:0000256" key="1">
    <source>
        <dbReference type="ARBA" id="ARBA00014898"/>
    </source>
</evidence>
<comment type="caution">
    <text evidence="6">The sequence shown here is derived from an EMBL/GenBank/DDBJ whole genome shotgun (WGS) entry which is preliminary data.</text>
</comment>
<dbReference type="SUPFAM" id="SSF52540">
    <property type="entry name" value="P-loop containing nucleoside triphosphate hydrolases"/>
    <property type="match status" value="1"/>
</dbReference>
<evidence type="ECO:0000256" key="3">
    <source>
        <dbReference type="ARBA" id="ARBA00023134"/>
    </source>
</evidence>
<dbReference type="Gene3D" id="1.10.1580.10">
    <property type="match status" value="1"/>
</dbReference>
<dbReference type="Pfam" id="PF01926">
    <property type="entry name" value="MMR_HSR1"/>
    <property type="match status" value="1"/>
</dbReference>
<proteinExistence type="inferred from homology"/>
<keyword evidence="3 4" id="KW-0342">GTP-binding</keyword>
<keyword evidence="4" id="KW-0963">Cytoplasm</keyword>
<evidence type="ECO:0000313" key="6">
    <source>
        <dbReference type="EMBL" id="RDS59709.1"/>
    </source>
</evidence>
<evidence type="ECO:0000256" key="4">
    <source>
        <dbReference type="PIRNR" id="PIRNR006230"/>
    </source>
</evidence>
<keyword evidence="7" id="KW-1185">Reference proteome</keyword>
<comment type="similarity">
    <text evidence="4">Belongs to the TRAFAC class YlqF/YawG GTPase family. MTG1 subfamily.</text>
</comment>
<dbReference type="Gene3D" id="3.40.50.300">
    <property type="entry name" value="P-loop containing nucleotide triphosphate hydrolases"/>
    <property type="match status" value="1"/>
</dbReference>
<feature type="domain" description="G" evidence="5">
    <location>
        <begin position="125"/>
        <end position="204"/>
    </location>
</feature>
<keyword evidence="2 4" id="KW-0547">Nucleotide-binding</keyword>
<dbReference type="PANTHER" id="PTHR45782:SF4">
    <property type="entry name" value="MITOCHONDRIAL RIBOSOME-ASSOCIATED GTPASE 1"/>
    <property type="match status" value="1"/>
</dbReference>
<dbReference type="NCBIfam" id="TIGR03596">
    <property type="entry name" value="GTPase_YlqF"/>
    <property type="match status" value="1"/>
</dbReference>
<evidence type="ECO:0000313" key="7">
    <source>
        <dbReference type="Proteomes" id="UP000254492"/>
    </source>
</evidence>
<dbReference type="InterPro" id="IPR016478">
    <property type="entry name" value="GTPase_MTG1"/>
</dbReference>
<dbReference type="InterPro" id="IPR023179">
    <property type="entry name" value="GTP-bd_ortho_bundle_sf"/>
</dbReference>
<comment type="subcellular location">
    <subcellularLocation>
        <location evidence="4">Cytoplasm</location>
    </subcellularLocation>
</comment>
<comment type="function">
    <text evidence="4">Required for a late step of 50S ribosomal subunit assembly. Has GTPase activity.</text>
</comment>
<dbReference type="InterPro" id="IPR006073">
    <property type="entry name" value="GTP-bd"/>
</dbReference>
<dbReference type="EMBL" id="QRAY01000006">
    <property type="protein sequence ID" value="RDS59709.1"/>
    <property type="molecule type" value="Genomic_DNA"/>
</dbReference>
<gene>
    <name evidence="6" type="primary">ylqF</name>
    <name evidence="6" type="ORF">DWV05_03895</name>
</gene>